<keyword evidence="3" id="KW-1185">Reference proteome</keyword>
<keyword evidence="2" id="KW-0378">Hydrolase</keyword>
<evidence type="ECO:0000313" key="2">
    <source>
        <dbReference type="EMBL" id="GAA1908937.1"/>
    </source>
</evidence>
<sequence length="304" mass="32628">MTTESLLREQRRTLADGGLRGSVLVRDLRTGEELGIDPDTELPVASLVKVPLALATVERIRRGELDGAAALEVRPGEVTSPGPTGLSRFRHPARIAVDDLLYLSTCLSDGTAADTLFGLTPPARVTEILHGMGVRGIVVRHTTGALNDTPAERFDAADAHLAQALAIDAGTGGRGHRVPQLDVTRANSGTARAYTDLLEALWRPSAIHPEAAARVRGLMADNLLRHRLAPDFASDLSTWSSKTGTLLNLRHEIGVVEHADGQCFAVAVLTESRVPAATQPGADALMGRVARTLRDELRRHWRGR</sequence>
<proteinExistence type="predicted"/>
<evidence type="ECO:0000259" key="1">
    <source>
        <dbReference type="Pfam" id="PF13354"/>
    </source>
</evidence>
<reference evidence="3" key="1">
    <citation type="journal article" date="2019" name="Int. J. Syst. Evol. Microbiol.">
        <title>The Global Catalogue of Microorganisms (GCM) 10K type strain sequencing project: providing services to taxonomists for standard genome sequencing and annotation.</title>
        <authorList>
            <consortium name="The Broad Institute Genomics Platform"/>
            <consortium name="The Broad Institute Genome Sequencing Center for Infectious Disease"/>
            <person name="Wu L."/>
            <person name="Ma J."/>
        </authorList>
    </citation>
    <scope>NUCLEOTIDE SEQUENCE [LARGE SCALE GENOMIC DNA]</scope>
    <source>
        <strain evidence="3">JCM 13581</strain>
    </source>
</reference>
<dbReference type="InterPro" id="IPR012338">
    <property type="entry name" value="Beta-lactam/transpept-like"/>
</dbReference>
<evidence type="ECO:0000313" key="3">
    <source>
        <dbReference type="Proteomes" id="UP001501303"/>
    </source>
</evidence>
<organism evidence="2 3">
    <name type="scientific">Streptomyces sodiiphilus</name>
    <dbReference type="NCBI Taxonomy" id="226217"/>
    <lineage>
        <taxon>Bacteria</taxon>
        <taxon>Bacillati</taxon>
        <taxon>Actinomycetota</taxon>
        <taxon>Actinomycetes</taxon>
        <taxon>Kitasatosporales</taxon>
        <taxon>Streptomycetaceae</taxon>
        <taxon>Streptomyces</taxon>
    </lineage>
</organism>
<dbReference type="SUPFAM" id="SSF56601">
    <property type="entry name" value="beta-lactamase/transpeptidase-like"/>
    <property type="match status" value="1"/>
</dbReference>
<dbReference type="GO" id="GO:0016787">
    <property type="term" value="F:hydrolase activity"/>
    <property type="evidence" value="ECO:0007669"/>
    <property type="project" value="UniProtKB-KW"/>
</dbReference>
<name>A0ABP5AH04_9ACTN</name>
<accession>A0ABP5AH04</accession>
<dbReference type="Pfam" id="PF13354">
    <property type="entry name" value="Beta-lactamase2"/>
    <property type="match status" value="1"/>
</dbReference>
<gene>
    <name evidence="2" type="ORF">GCM10009716_18600</name>
</gene>
<dbReference type="EMBL" id="BAAAMJ010000015">
    <property type="protein sequence ID" value="GAA1908937.1"/>
    <property type="molecule type" value="Genomic_DNA"/>
</dbReference>
<dbReference type="PANTHER" id="PTHR35333:SF3">
    <property type="entry name" value="BETA-LACTAMASE-TYPE TRANSPEPTIDASE FOLD CONTAINING PROTEIN"/>
    <property type="match status" value="1"/>
</dbReference>
<dbReference type="InterPro" id="IPR000871">
    <property type="entry name" value="Beta-lactam_class-A"/>
</dbReference>
<comment type="caution">
    <text evidence="2">The sequence shown here is derived from an EMBL/GenBank/DDBJ whole genome shotgun (WGS) entry which is preliminary data.</text>
</comment>
<protein>
    <submittedName>
        <fullName evidence="2">Serine hydrolase</fullName>
    </submittedName>
</protein>
<dbReference type="Gene3D" id="3.40.710.10">
    <property type="entry name" value="DD-peptidase/beta-lactamase superfamily"/>
    <property type="match status" value="1"/>
</dbReference>
<dbReference type="RefSeq" id="WP_344260283.1">
    <property type="nucleotide sequence ID" value="NZ_BAAAMJ010000015.1"/>
</dbReference>
<dbReference type="InterPro" id="IPR045155">
    <property type="entry name" value="Beta-lactam_cat"/>
</dbReference>
<dbReference type="Proteomes" id="UP001501303">
    <property type="component" value="Unassembled WGS sequence"/>
</dbReference>
<feature type="domain" description="Beta-lactamase class A catalytic" evidence="1">
    <location>
        <begin position="22"/>
        <end position="270"/>
    </location>
</feature>
<dbReference type="PANTHER" id="PTHR35333">
    <property type="entry name" value="BETA-LACTAMASE"/>
    <property type="match status" value="1"/>
</dbReference>